<gene>
    <name evidence="1" type="ORF">CWM47_36430</name>
</gene>
<dbReference type="KEGG" id="spir:CWM47_36430"/>
<sequence length="125" mass="14282">MADVLLGPTLPKTTNPVQPRQVSAYKSIPGVLGIHLDSNDFGFQFVLQDISLYLIRFDRNDLRLVRESANRFHQLNDPSLKLEFTGNPVGHLQVTAYHPTHPSYTLVRRNQDWSGFAFKRIKGTY</sequence>
<reference evidence="1 2" key="1">
    <citation type="submission" date="2017-11" db="EMBL/GenBank/DDBJ databases">
        <title>Taxonomic description and genome sequences of Spirosoma HA7 sp. nov., isolated from pollen microhabitat of Corylus avellana.</title>
        <authorList>
            <person name="Ambika Manirajan B."/>
            <person name="Suarez C."/>
            <person name="Ratering S."/>
            <person name="Geissler-Plaum R."/>
            <person name="Cardinale M."/>
            <person name="Sylvia S."/>
        </authorList>
    </citation>
    <scope>NUCLEOTIDE SEQUENCE [LARGE SCALE GENOMIC DNA]</scope>
    <source>
        <strain evidence="1 2">HA7</strain>
    </source>
</reference>
<dbReference type="AlphaFoldDB" id="A0A2K8ZAL4"/>
<name>A0A2K8ZAL4_9BACT</name>
<keyword evidence="2" id="KW-1185">Reference proteome</keyword>
<accession>A0A2K8ZAL4</accession>
<protein>
    <submittedName>
        <fullName evidence="1">Uncharacterized protein</fullName>
    </submittedName>
</protein>
<dbReference type="RefSeq" id="WP_100993393.1">
    <property type="nucleotide sequence ID" value="NZ_CP025096.1"/>
</dbReference>
<evidence type="ECO:0000313" key="1">
    <source>
        <dbReference type="EMBL" id="AUD06859.1"/>
    </source>
</evidence>
<dbReference type="EMBL" id="CP025096">
    <property type="protein sequence ID" value="AUD06859.1"/>
    <property type="molecule type" value="Genomic_DNA"/>
</dbReference>
<evidence type="ECO:0000313" key="2">
    <source>
        <dbReference type="Proteomes" id="UP000232883"/>
    </source>
</evidence>
<proteinExistence type="predicted"/>
<dbReference type="Proteomes" id="UP000232883">
    <property type="component" value="Chromosome"/>
</dbReference>
<organism evidence="1 2">
    <name type="scientific">Spirosoma pollinicola</name>
    <dbReference type="NCBI Taxonomy" id="2057025"/>
    <lineage>
        <taxon>Bacteria</taxon>
        <taxon>Pseudomonadati</taxon>
        <taxon>Bacteroidota</taxon>
        <taxon>Cytophagia</taxon>
        <taxon>Cytophagales</taxon>
        <taxon>Cytophagaceae</taxon>
        <taxon>Spirosoma</taxon>
    </lineage>
</organism>